<dbReference type="Proteomes" id="UP000046155">
    <property type="component" value="Unassembled WGS sequence"/>
</dbReference>
<dbReference type="Gene3D" id="3.40.50.300">
    <property type="entry name" value="P-loop containing nucleotide triphosphate hydrolases"/>
    <property type="match status" value="1"/>
</dbReference>
<dbReference type="RefSeq" id="WP_052835604.1">
    <property type="nucleotide sequence ID" value="NZ_CDRZ01000258.1"/>
</dbReference>
<evidence type="ECO:0000313" key="5">
    <source>
        <dbReference type="EMBL" id="CEO89755.1"/>
    </source>
</evidence>
<evidence type="ECO:0000259" key="4">
    <source>
        <dbReference type="Pfam" id="PF13476"/>
    </source>
</evidence>
<dbReference type="OrthoDB" id="267455at2"/>
<dbReference type="InterPro" id="IPR038729">
    <property type="entry name" value="Rad50/SbcC_AAA"/>
</dbReference>
<dbReference type="AlphaFoldDB" id="A0A0B7MIA2"/>
<comment type="subunit">
    <text evidence="2">Heterodimer of SbcC and SbcD.</text>
</comment>
<dbReference type="PANTHER" id="PTHR32114">
    <property type="entry name" value="ABC TRANSPORTER ABCH.3"/>
    <property type="match status" value="1"/>
</dbReference>
<dbReference type="SUPFAM" id="SSF52540">
    <property type="entry name" value="P-loop containing nucleoside triphosphate hydrolases"/>
    <property type="match status" value="1"/>
</dbReference>
<evidence type="ECO:0000256" key="1">
    <source>
        <dbReference type="ARBA" id="ARBA00006930"/>
    </source>
</evidence>
<evidence type="ECO:0000256" key="2">
    <source>
        <dbReference type="ARBA" id="ARBA00011322"/>
    </source>
</evidence>
<proteinExistence type="inferred from homology"/>
<protein>
    <recommendedName>
        <fullName evidence="3">Nuclease SbcCD subunit C</fullName>
    </recommendedName>
</protein>
<keyword evidence="6" id="KW-1185">Reference proteome</keyword>
<dbReference type="InterPro" id="IPR027417">
    <property type="entry name" value="P-loop_NTPase"/>
</dbReference>
<organism evidence="5 6">
    <name type="scientific">Syntrophaceticus schinkii</name>
    <dbReference type="NCBI Taxonomy" id="499207"/>
    <lineage>
        <taxon>Bacteria</taxon>
        <taxon>Bacillati</taxon>
        <taxon>Bacillota</taxon>
        <taxon>Clostridia</taxon>
        <taxon>Thermoanaerobacterales</taxon>
        <taxon>Thermoanaerobacterales Family III. Incertae Sedis</taxon>
        <taxon>Syntrophaceticus</taxon>
    </lineage>
</organism>
<evidence type="ECO:0000256" key="3">
    <source>
        <dbReference type="ARBA" id="ARBA00013368"/>
    </source>
</evidence>
<dbReference type="GO" id="GO:0016887">
    <property type="term" value="F:ATP hydrolysis activity"/>
    <property type="evidence" value="ECO:0007669"/>
    <property type="project" value="InterPro"/>
</dbReference>
<accession>A0A0B7MIA2</accession>
<dbReference type="PANTHER" id="PTHR32114:SF2">
    <property type="entry name" value="ABC TRANSPORTER ABCH.3"/>
    <property type="match status" value="1"/>
</dbReference>
<name>A0A0B7MIA2_9FIRM</name>
<reference evidence="6" key="1">
    <citation type="submission" date="2015-01" db="EMBL/GenBank/DDBJ databases">
        <authorList>
            <person name="Manzoor Shahid"/>
            <person name="Zubair Saima"/>
        </authorList>
    </citation>
    <scope>NUCLEOTIDE SEQUENCE [LARGE SCALE GENOMIC DNA]</scope>
    <source>
        <strain evidence="6">Sp3</strain>
    </source>
</reference>
<comment type="similarity">
    <text evidence="1">Belongs to the SMC family. SbcC subfamily.</text>
</comment>
<evidence type="ECO:0000313" key="6">
    <source>
        <dbReference type="Proteomes" id="UP000046155"/>
    </source>
</evidence>
<dbReference type="EMBL" id="CDRZ01000258">
    <property type="protein sequence ID" value="CEO89755.1"/>
    <property type="molecule type" value="Genomic_DNA"/>
</dbReference>
<sequence length="434" mass="49615">MSSIKRLVIDNFQSHQHTEVEFGSGLNVVVGPSDFGKSALVRALRWVLYNEPRGANFIRAGAKVCKVKVEMDEGAIVTRLRSTTGKNQYLLKRPGEDELVFEGFGNEIPVEIIQATGIRKIVIDERSKVELNLGAQLEGPFLLSENGAVRAKVIGQLGGVHILDWAQRSVNTELRRLGEQEKRCQDELLLLSEALKSYEHLPELQEKIEQIGVLVSKGEETAGKIEELTAIKNEWEENKKALAGVERVLSSLDRLDQAEEGCRHLEKCSEEYRSLINLFIEISQVNRQLEQADQVIEDTVQVPTVDDCLQRVDPLFQEWRELSLISGDLQNIARYLQKILYITGRTKELGTVEKQLAEIEEGRRRWEVYQELWQGWQEHDQAYRGTCLAAERYQKEINRHLNDFQELLLKAGKCPFCFGDLDQEAVKRVLNEYK</sequence>
<feature type="domain" description="Rad50/SbcC-type AAA" evidence="4">
    <location>
        <begin position="6"/>
        <end position="294"/>
    </location>
</feature>
<dbReference type="Pfam" id="PF13476">
    <property type="entry name" value="AAA_23"/>
    <property type="match status" value="1"/>
</dbReference>
<gene>
    <name evidence="5" type="ORF">SSCH_60018</name>
</gene>
<dbReference type="GO" id="GO:0006302">
    <property type="term" value="P:double-strand break repair"/>
    <property type="evidence" value="ECO:0007669"/>
    <property type="project" value="InterPro"/>
</dbReference>